<feature type="region of interest" description="Disordered" evidence="1">
    <location>
        <begin position="244"/>
        <end position="287"/>
    </location>
</feature>
<feature type="chain" id="PRO_5040449166" description="Secreted protein" evidence="2">
    <location>
        <begin position="22"/>
        <end position="313"/>
    </location>
</feature>
<dbReference type="EMBL" id="MU167432">
    <property type="protein sequence ID" value="KAG0140590.1"/>
    <property type="molecule type" value="Genomic_DNA"/>
</dbReference>
<dbReference type="PROSITE" id="PS51257">
    <property type="entry name" value="PROKAR_LIPOPROTEIN"/>
    <property type="match status" value="1"/>
</dbReference>
<keyword evidence="2" id="KW-0732">Signal</keyword>
<gene>
    <name evidence="3" type="ORF">CROQUDRAFT_345447</name>
</gene>
<name>A0A9P6T6I0_9BASI</name>
<feature type="compositionally biased region" description="Low complexity" evidence="1">
    <location>
        <begin position="244"/>
        <end position="257"/>
    </location>
</feature>
<feature type="compositionally biased region" description="Polar residues" evidence="1">
    <location>
        <begin position="137"/>
        <end position="148"/>
    </location>
</feature>
<reference evidence="3" key="1">
    <citation type="submission" date="2013-11" db="EMBL/GenBank/DDBJ databases">
        <title>Genome sequence of the fusiform rust pathogen reveals effectors for host alternation and coevolution with pine.</title>
        <authorList>
            <consortium name="DOE Joint Genome Institute"/>
            <person name="Smith K."/>
            <person name="Pendleton A."/>
            <person name="Kubisiak T."/>
            <person name="Anderson C."/>
            <person name="Salamov A."/>
            <person name="Aerts A."/>
            <person name="Riley R."/>
            <person name="Clum A."/>
            <person name="Lindquist E."/>
            <person name="Ence D."/>
            <person name="Campbell M."/>
            <person name="Kronenberg Z."/>
            <person name="Feau N."/>
            <person name="Dhillon B."/>
            <person name="Hamelin R."/>
            <person name="Burleigh J."/>
            <person name="Smith J."/>
            <person name="Yandell M."/>
            <person name="Nelson C."/>
            <person name="Grigoriev I."/>
            <person name="Davis J."/>
        </authorList>
    </citation>
    <scope>NUCLEOTIDE SEQUENCE</scope>
    <source>
        <strain evidence="3">G11</strain>
    </source>
</reference>
<feature type="region of interest" description="Disordered" evidence="1">
    <location>
        <begin position="41"/>
        <end position="150"/>
    </location>
</feature>
<feature type="compositionally biased region" description="Low complexity" evidence="1">
    <location>
        <begin position="264"/>
        <end position="280"/>
    </location>
</feature>
<comment type="caution">
    <text evidence="3">The sequence shown here is derived from an EMBL/GenBank/DDBJ whole genome shotgun (WGS) entry which is preliminary data.</text>
</comment>
<feature type="compositionally biased region" description="Polar residues" evidence="1">
    <location>
        <begin position="108"/>
        <end position="126"/>
    </location>
</feature>
<organism evidence="3 4">
    <name type="scientific">Cronartium quercuum f. sp. fusiforme G11</name>
    <dbReference type="NCBI Taxonomy" id="708437"/>
    <lineage>
        <taxon>Eukaryota</taxon>
        <taxon>Fungi</taxon>
        <taxon>Dikarya</taxon>
        <taxon>Basidiomycota</taxon>
        <taxon>Pucciniomycotina</taxon>
        <taxon>Pucciniomycetes</taxon>
        <taxon>Pucciniales</taxon>
        <taxon>Coleosporiaceae</taxon>
        <taxon>Cronartium</taxon>
    </lineage>
</organism>
<feature type="signal peptide" evidence="2">
    <location>
        <begin position="1"/>
        <end position="21"/>
    </location>
</feature>
<protein>
    <recommendedName>
        <fullName evidence="5">Secreted protein</fullName>
    </recommendedName>
</protein>
<dbReference type="Proteomes" id="UP000886653">
    <property type="component" value="Unassembled WGS sequence"/>
</dbReference>
<evidence type="ECO:0000313" key="4">
    <source>
        <dbReference type="Proteomes" id="UP000886653"/>
    </source>
</evidence>
<dbReference type="AlphaFoldDB" id="A0A9P6T6I0"/>
<proteinExistence type="predicted"/>
<sequence length="313" mass="31797">MRASCVAFCFFAIYISSSCYASTLAQRDGGGSIKYPTASLENVDSQSGNNYPTESSAEPKQAKNESSVTSNTPSQTKPKTTTPVGKPDEGASDYPTGNSYDDYPPQQAPSTPKGSSNMSTGQNQPWEKSDKPADKPTGTSGSPPQSMQCDAYIGGNTDRANCGPEGSKTYCTGGCTGGVVAKLCQLNESSSPSTEVCTIAFRESSATINICVNAAGSFSCKGPVSGALYCNGCSGCNGCSSSPGTNNTSGSWPATEPGPEPGTEEPSPSTSAPNATTTGTISGGDNPNPGAFLSPFNAFLTSAFTVVGGVLLL</sequence>
<evidence type="ECO:0008006" key="5">
    <source>
        <dbReference type="Google" id="ProtNLM"/>
    </source>
</evidence>
<evidence type="ECO:0000256" key="2">
    <source>
        <dbReference type="SAM" id="SignalP"/>
    </source>
</evidence>
<feature type="compositionally biased region" description="Low complexity" evidence="1">
    <location>
        <begin position="69"/>
        <end position="83"/>
    </location>
</feature>
<evidence type="ECO:0000313" key="3">
    <source>
        <dbReference type="EMBL" id="KAG0140590.1"/>
    </source>
</evidence>
<feature type="compositionally biased region" description="Polar residues" evidence="1">
    <location>
        <begin position="41"/>
        <end position="68"/>
    </location>
</feature>
<accession>A0A9P6T6I0</accession>
<evidence type="ECO:0000256" key="1">
    <source>
        <dbReference type="SAM" id="MobiDB-lite"/>
    </source>
</evidence>
<dbReference type="OrthoDB" id="2507469at2759"/>
<keyword evidence="4" id="KW-1185">Reference proteome</keyword>